<name>A0A1F6LQU0_9BACT</name>
<dbReference type="PROSITE" id="PS50879">
    <property type="entry name" value="RNASE_H_1"/>
    <property type="match status" value="1"/>
</dbReference>
<dbReference type="Proteomes" id="UP000176329">
    <property type="component" value="Unassembled WGS sequence"/>
</dbReference>
<dbReference type="GO" id="GO:0003676">
    <property type="term" value="F:nucleic acid binding"/>
    <property type="evidence" value="ECO:0007669"/>
    <property type="project" value="InterPro"/>
</dbReference>
<evidence type="ECO:0000313" key="2">
    <source>
        <dbReference type="EMBL" id="OGH61738.1"/>
    </source>
</evidence>
<dbReference type="GO" id="GO:0004523">
    <property type="term" value="F:RNA-DNA hybrid ribonuclease activity"/>
    <property type="evidence" value="ECO:0007669"/>
    <property type="project" value="InterPro"/>
</dbReference>
<sequence>MKLITYTDGGSRGNPGPAAIGVVVKNAATHENLSAFGRYIGHTTNNQAEYQALVAAMETALTHGATEVHCFLDSELIVKQMNREYRVRDVALQPHFLKIWNMAATLKKCTFTHVRREKNTEADALVNQALDARAIS</sequence>
<dbReference type="InterPro" id="IPR012337">
    <property type="entry name" value="RNaseH-like_sf"/>
</dbReference>
<dbReference type="InterPro" id="IPR002156">
    <property type="entry name" value="RNaseH_domain"/>
</dbReference>
<proteinExistence type="predicted"/>
<comment type="caution">
    <text evidence="2">The sequence shown here is derived from an EMBL/GenBank/DDBJ whole genome shotgun (WGS) entry which is preliminary data.</text>
</comment>
<organism evidence="2 3">
    <name type="scientific">Candidatus Magasanikbacteria bacterium RIFCSPHIGHO2_01_FULL_50_8</name>
    <dbReference type="NCBI Taxonomy" id="1798674"/>
    <lineage>
        <taxon>Bacteria</taxon>
        <taxon>Candidatus Magasanikiibacteriota</taxon>
    </lineage>
</organism>
<dbReference type="AlphaFoldDB" id="A0A1F6LQU0"/>
<dbReference type="SUPFAM" id="SSF53098">
    <property type="entry name" value="Ribonuclease H-like"/>
    <property type="match status" value="1"/>
</dbReference>
<dbReference type="PANTHER" id="PTHR46387:SF2">
    <property type="entry name" value="RIBONUCLEASE HI"/>
    <property type="match status" value="1"/>
</dbReference>
<accession>A0A1F6LQU0</accession>
<dbReference type="PANTHER" id="PTHR46387">
    <property type="entry name" value="POLYNUCLEOTIDYL TRANSFERASE, RIBONUCLEASE H-LIKE SUPERFAMILY PROTEIN"/>
    <property type="match status" value="1"/>
</dbReference>
<gene>
    <name evidence="2" type="ORF">A2848_03440</name>
</gene>
<protein>
    <recommendedName>
        <fullName evidence="1">RNase H type-1 domain-containing protein</fullName>
    </recommendedName>
</protein>
<dbReference type="Gene3D" id="3.30.420.10">
    <property type="entry name" value="Ribonuclease H-like superfamily/Ribonuclease H"/>
    <property type="match status" value="1"/>
</dbReference>
<evidence type="ECO:0000313" key="3">
    <source>
        <dbReference type="Proteomes" id="UP000176329"/>
    </source>
</evidence>
<dbReference type="CDD" id="cd09279">
    <property type="entry name" value="RNase_HI_like"/>
    <property type="match status" value="1"/>
</dbReference>
<evidence type="ECO:0000259" key="1">
    <source>
        <dbReference type="PROSITE" id="PS50879"/>
    </source>
</evidence>
<reference evidence="2 3" key="1">
    <citation type="journal article" date="2016" name="Nat. Commun.">
        <title>Thousands of microbial genomes shed light on interconnected biogeochemical processes in an aquifer system.</title>
        <authorList>
            <person name="Anantharaman K."/>
            <person name="Brown C.T."/>
            <person name="Hug L.A."/>
            <person name="Sharon I."/>
            <person name="Castelle C.J."/>
            <person name="Probst A.J."/>
            <person name="Thomas B.C."/>
            <person name="Singh A."/>
            <person name="Wilkins M.J."/>
            <person name="Karaoz U."/>
            <person name="Brodie E.L."/>
            <person name="Williams K.H."/>
            <person name="Hubbard S.S."/>
            <person name="Banfield J.F."/>
        </authorList>
    </citation>
    <scope>NUCLEOTIDE SEQUENCE [LARGE SCALE GENOMIC DNA]</scope>
</reference>
<dbReference type="InterPro" id="IPR036397">
    <property type="entry name" value="RNaseH_sf"/>
</dbReference>
<feature type="domain" description="RNase H type-1" evidence="1">
    <location>
        <begin position="1"/>
        <end position="136"/>
    </location>
</feature>
<dbReference type="EMBL" id="MFPV01000036">
    <property type="protein sequence ID" value="OGH61738.1"/>
    <property type="molecule type" value="Genomic_DNA"/>
</dbReference>
<dbReference type="Pfam" id="PF13456">
    <property type="entry name" value="RVT_3"/>
    <property type="match status" value="1"/>
</dbReference>